<feature type="domain" description="OmpR/PhoB-type" evidence="3">
    <location>
        <begin position="3"/>
        <end position="101"/>
    </location>
</feature>
<dbReference type="InterPro" id="IPR016032">
    <property type="entry name" value="Sig_transdc_resp-reg_C-effctor"/>
</dbReference>
<dbReference type="Pfam" id="PF00486">
    <property type="entry name" value="Trans_reg_C"/>
    <property type="match status" value="1"/>
</dbReference>
<dbReference type="CDD" id="cd00383">
    <property type="entry name" value="trans_reg_C"/>
    <property type="match status" value="1"/>
</dbReference>
<dbReference type="Proteomes" id="UP000651010">
    <property type="component" value="Unassembled WGS sequence"/>
</dbReference>
<dbReference type="Gene3D" id="1.10.10.10">
    <property type="entry name" value="Winged helix-like DNA-binding domain superfamily/Winged helix DNA-binding domain"/>
    <property type="match status" value="1"/>
</dbReference>
<comment type="caution">
    <text evidence="4">The sequence shown here is derived from an EMBL/GenBank/DDBJ whole genome shotgun (WGS) entry which is preliminary data.</text>
</comment>
<keyword evidence="1 2" id="KW-0238">DNA-binding</keyword>
<sequence>MGSPLYHFDDFYLNPLARELTRHGNAVALAASAFDCLVYLVEHRERPVGKDELVAAVWGRADVSENLLAQTIARLRRALGDDGNEQHYIKTVARVGYRWMPETTVTVQDQPVTEAAADTNGSMAIAPPRSQQTRRSVLIALLLMLALAGGYLLWERQHTPPAPVALQFKQGAAVVLPADVDAQEDWKWLSLGLMDLISTRLRDAAVPTENSRDVLGLLSQGGTSDALASFALVVRPHVSLVDSHWRVQLHARSRDGRNWQVEAADRDVLVATRNASGLLLMQLGLQRGSDRQAAGESQPEYLLRIEAAQLANEPALARQLIDNAPAALRQTPELAFRQAQLDCDIGQLAPCEQILTDLRKQLSASEQPVLRGKVLTALWYVYSRKQRFAEGEAALSEAIHLLQGQADTEALADAYLNRAHLEHFQGKENEAASDLGLARVNYNLAGNTVGQARVDYAMGMIAQRREQYGIALPLFQRAYEQYQRMGVHVLVPVALDGMAATQRMLLQFPEELAATDRFWPLDHNLLDDYTRHQLTLTRALALADNGRSAEARSLLEQMLTQLDAAQEADVAARAHMQLAQLALESGDAPAALPLIAKALAGTALRGEDNAHDYAQAWLIQVQALQRNGKTAQIAPAVDAMRAWSASLSGQDAWIAIMLLRAQALQAWSEGRHEQALALLKQAMADTDKLGVPEFTVAVGQQYATALLDSGRVAEAVAVSGQLSTWSNLDWRAAWVEASVYQALRQNDAWQASRSRAQRLAGERVLVNTSAPLASNAAAGTLR</sequence>
<gene>
    <name evidence="4" type="ORF">IGX34_15855</name>
</gene>
<feature type="DNA-binding region" description="OmpR/PhoB-type" evidence="2">
    <location>
        <begin position="3"/>
        <end position="101"/>
    </location>
</feature>
<evidence type="ECO:0000313" key="4">
    <source>
        <dbReference type="EMBL" id="MBE1161857.1"/>
    </source>
</evidence>
<dbReference type="SUPFAM" id="SSF46894">
    <property type="entry name" value="C-terminal effector domain of the bipartite response regulators"/>
    <property type="match status" value="1"/>
</dbReference>
<dbReference type="EMBL" id="JACZZA010000010">
    <property type="protein sequence ID" value="MBE1161857.1"/>
    <property type="molecule type" value="Genomic_DNA"/>
</dbReference>
<dbReference type="Gene3D" id="1.25.40.10">
    <property type="entry name" value="Tetratricopeptide repeat domain"/>
    <property type="match status" value="1"/>
</dbReference>
<dbReference type="PROSITE" id="PS51755">
    <property type="entry name" value="OMPR_PHOB"/>
    <property type="match status" value="1"/>
</dbReference>
<organism evidence="4 5">
    <name type="scientific">Dyella acidiphila</name>
    <dbReference type="NCBI Taxonomy" id="2775866"/>
    <lineage>
        <taxon>Bacteria</taxon>
        <taxon>Pseudomonadati</taxon>
        <taxon>Pseudomonadota</taxon>
        <taxon>Gammaproteobacteria</taxon>
        <taxon>Lysobacterales</taxon>
        <taxon>Rhodanobacteraceae</taxon>
        <taxon>Dyella</taxon>
    </lineage>
</organism>
<dbReference type="InterPro" id="IPR011990">
    <property type="entry name" value="TPR-like_helical_dom_sf"/>
</dbReference>
<evidence type="ECO:0000313" key="5">
    <source>
        <dbReference type="Proteomes" id="UP000651010"/>
    </source>
</evidence>
<accession>A0ABR9GCU4</accession>
<evidence type="ECO:0000256" key="1">
    <source>
        <dbReference type="ARBA" id="ARBA00023125"/>
    </source>
</evidence>
<dbReference type="PANTHER" id="PTHR47691:SF3">
    <property type="entry name" value="HTH-TYPE TRANSCRIPTIONAL REGULATOR RV0890C-RELATED"/>
    <property type="match status" value="1"/>
</dbReference>
<dbReference type="SUPFAM" id="SSF48452">
    <property type="entry name" value="TPR-like"/>
    <property type="match status" value="2"/>
</dbReference>
<dbReference type="InterPro" id="IPR001867">
    <property type="entry name" value="OmpR/PhoB-type_DNA-bd"/>
</dbReference>
<name>A0ABR9GCU4_9GAMM</name>
<dbReference type="SMART" id="SM00862">
    <property type="entry name" value="Trans_reg_C"/>
    <property type="match status" value="1"/>
</dbReference>
<evidence type="ECO:0000259" key="3">
    <source>
        <dbReference type="PROSITE" id="PS51755"/>
    </source>
</evidence>
<dbReference type="PANTHER" id="PTHR47691">
    <property type="entry name" value="REGULATOR-RELATED"/>
    <property type="match status" value="1"/>
</dbReference>
<dbReference type="RefSeq" id="WP_192556700.1">
    <property type="nucleotide sequence ID" value="NZ_JACZZA010000010.1"/>
</dbReference>
<dbReference type="InterPro" id="IPR036388">
    <property type="entry name" value="WH-like_DNA-bd_sf"/>
</dbReference>
<proteinExistence type="predicted"/>
<reference evidence="4 5" key="1">
    <citation type="submission" date="2020-09" db="EMBL/GenBank/DDBJ databases">
        <title>Dyella sp. 7MK23 isolated from forest soil.</title>
        <authorList>
            <person name="Fu J."/>
        </authorList>
    </citation>
    <scope>NUCLEOTIDE SEQUENCE [LARGE SCALE GENOMIC DNA]</scope>
    <source>
        <strain evidence="4 5">7MK23</strain>
    </source>
</reference>
<evidence type="ECO:0000256" key="2">
    <source>
        <dbReference type="PROSITE-ProRule" id="PRU01091"/>
    </source>
</evidence>
<protein>
    <submittedName>
        <fullName evidence="4">Winged helix-turn-helix domain-containing protein</fullName>
    </submittedName>
</protein>
<keyword evidence="5" id="KW-1185">Reference proteome</keyword>